<gene>
    <name evidence="1" type="ORF">DVH24_006783</name>
</gene>
<evidence type="ECO:0000313" key="2">
    <source>
        <dbReference type="Proteomes" id="UP000290289"/>
    </source>
</evidence>
<accession>A0A498J5C8</accession>
<evidence type="ECO:0000313" key="1">
    <source>
        <dbReference type="EMBL" id="RXH90838.1"/>
    </source>
</evidence>
<dbReference type="AlphaFoldDB" id="A0A498J5C8"/>
<reference evidence="1 2" key="1">
    <citation type="submission" date="2018-10" db="EMBL/GenBank/DDBJ databases">
        <title>A high-quality apple genome assembly.</title>
        <authorList>
            <person name="Hu J."/>
        </authorList>
    </citation>
    <scope>NUCLEOTIDE SEQUENCE [LARGE SCALE GENOMIC DNA]</scope>
    <source>
        <strain evidence="2">cv. HFTH1</strain>
        <tissue evidence="1">Young leaf</tissue>
    </source>
</reference>
<protein>
    <submittedName>
        <fullName evidence="1">Uncharacterized protein</fullName>
    </submittedName>
</protein>
<comment type="caution">
    <text evidence="1">The sequence shown here is derived from an EMBL/GenBank/DDBJ whole genome shotgun (WGS) entry which is preliminary data.</text>
</comment>
<dbReference type="EMBL" id="RDQH01000334">
    <property type="protein sequence ID" value="RXH90838.1"/>
    <property type="molecule type" value="Genomic_DNA"/>
</dbReference>
<proteinExistence type="predicted"/>
<sequence>MNLEEYLDEMTNLEEDDQDLVTRKPRGATQLQDILQRRSDGDWLIVRDNRKSAYGITADIDRSVLWKFGHIDKKGNYTNEMVKERTDKIVSFMCKVKQNDMEEISYLNIMEKIDKIANSNEKEGDDINKHFKVQSHCNICSSWLY</sequence>
<organism evidence="1 2">
    <name type="scientific">Malus domestica</name>
    <name type="common">Apple</name>
    <name type="synonym">Pyrus malus</name>
    <dbReference type="NCBI Taxonomy" id="3750"/>
    <lineage>
        <taxon>Eukaryota</taxon>
        <taxon>Viridiplantae</taxon>
        <taxon>Streptophyta</taxon>
        <taxon>Embryophyta</taxon>
        <taxon>Tracheophyta</taxon>
        <taxon>Spermatophyta</taxon>
        <taxon>Magnoliopsida</taxon>
        <taxon>eudicotyledons</taxon>
        <taxon>Gunneridae</taxon>
        <taxon>Pentapetalae</taxon>
        <taxon>rosids</taxon>
        <taxon>fabids</taxon>
        <taxon>Rosales</taxon>
        <taxon>Rosaceae</taxon>
        <taxon>Amygdaloideae</taxon>
        <taxon>Maleae</taxon>
        <taxon>Malus</taxon>
    </lineage>
</organism>
<name>A0A498J5C8_MALDO</name>
<keyword evidence="2" id="KW-1185">Reference proteome</keyword>
<dbReference type="Proteomes" id="UP000290289">
    <property type="component" value="Chromosome 8"/>
</dbReference>